<name>A0A819ZBC0_9BILA</name>
<gene>
    <name evidence="1" type="ORF">OXD698_LOCUS39359</name>
</gene>
<reference evidence="1" key="1">
    <citation type="submission" date="2021-02" db="EMBL/GenBank/DDBJ databases">
        <authorList>
            <person name="Nowell W R."/>
        </authorList>
    </citation>
    <scope>NUCLEOTIDE SEQUENCE</scope>
</reference>
<evidence type="ECO:0000313" key="1">
    <source>
        <dbReference type="EMBL" id="CAF4174386.1"/>
    </source>
</evidence>
<evidence type="ECO:0000313" key="2">
    <source>
        <dbReference type="Proteomes" id="UP000663844"/>
    </source>
</evidence>
<comment type="caution">
    <text evidence="1">The sequence shown here is derived from an EMBL/GenBank/DDBJ whole genome shotgun (WGS) entry which is preliminary data.</text>
</comment>
<organism evidence="1 2">
    <name type="scientific">Adineta steineri</name>
    <dbReference type="NCBI Taxonomy" id="433720"/>
    <lineage>
        <taxon>Eukaryota</taxon>
        <taxon>Metazoa</taxon>
        <taxon>Spiralia</taxon>
        <taxon>Gnathifera</taxon>
        <taxon>Rotifera</taxon>
        <taxon>Eurotatoria</taxon>
        <taxon>Bdelloidea</taxon>
        <taxon>Adinetida</taxon>
        <taxon>Adinetidae</taxon>
        <taxon>Adineta</taxon>
    </lineage>
</organism>
<protein>
    <submittedName>
        <fullName evidence="1">Uncharacterized protein</fullName>
    </submittedName>
</protein>
<dbReference type="AlphaFoldDB" id="A0A819ZBC0"/>
<dbReference type="Proteomes" id="UP000663844">
    <property type="component" value="Unassembled WGS sequence"/>
</dbReference>
<proteinExistence type="predicted"/>
<dbReference type="EMBL" id="CAJOAZ010007965">
    <property type="protein sequence ID" value="CAF4174386.1"/>
    <property type="molecule type" value="Genomic_DNA"/>
</dbReference>
<sequence length="202" mass="23097">MGRNQPEREKFRCLYEAFHQAMINKEFHAKFDDEQIDGILRGEESNRRVVLNYVYRGVEFVAMLEKIKSGVKFSFQKDKIIYNIDQKIVIDNFIMFNKDLNSFQLNDEHKFNEAVDIIKGEIITEGSKSTAKTAIQVKDDGYEAMLLTILSYNTIASLSSPSADKSISERCSINVELSSKTTTTMQHSLTRVDVSSPYNDIA</sequence>
<accession>A0A819ZBC0</accession>